<proteinExistence type="predicted"/>
<organism evidence="2 3">
    <name type="scientific">Rhynchophorus ferrugineus</name>
    <name type="common">Red palm weevil</name>
    <name type="synonym">Curculio ferrugineus</name>
    <dbReference type="NCBI Taxonomy" id="354439"/>
    <lineage>
        <taxon>Eukaryota</taxon>
        <taxon>Metazoa</taxon>
        <taxon>Ecdysozoa</taxon>
        <taxon>Arthropoda</taxon>
        <taxon>Hexapoda</taxon>
        <taxon>Insecta</taxon>
        <taxon>Pterygota</taxon>
        <taxon>Neoptera</taxon>
        <taxon>Endopterygota</taxon>
        <taxon>Coleoptera</taxon>
        <taxon>Polyphaga</taxon>
        <taxon>Cucujiformia</taxon>
        <taxon>Curculionidae</taxon>
        <taxon>Dryophthorinae</taxon>
        <taxon>Rhynchophorus</taxon>
    </lineage>
</organism>
<name>A0A834M436_RHYFE</name>
<evidence type="ECO:0000256" key="1">
    <source>
        <dbReference type="SAM" id="MobiDB-lite"/>
    </source>
</evidence>
<gene>
    <name evidence="2" type="ORF">GWI33_023306</name>
</gene>
<accession>A0A834M436</accession>
<evidence type="ECO:0000313" key="3">
    <source>
        <dbReference type="Proteomes" id="UP000625711"/>
    </source>
</evidence>
<protein>
    <submittedName>
        <fullName evidence="2">Uncharacterized protein</fullName>
    </submittedName>
</protein>
<feature type="compositionally biased region" description="Basic and acidic residues" evidence="1">
    <location>
        <begin position="34"/>
        <end position="45"/>
    </location>
</feature>
<dbReference type="Proteomes" id="UP000625711">
    <property type="component" value="Unassembled WGS sequence"/>
</dbReference>
<feature type="region of interest" description="Disordered" evidence="1">
    <location>
        <begin position="72"/>
        <end position="93"/>
    </location>
</feature>
<dbReference type="AlphaFoldDB" id="A0A834M436"/>
<reference evidence="2" key="1">
    <citation type="submission" date="2020-08" db="EMBL/GenBank/DDBJ databases">
        <title>Genome sequencing and assembly of the red palm weevil Rhynchophorus ferrugineus.</title>
        <authorList>
            <person name="Dias G.B."/>
            <person name="Bergman C.M."/>
            <person name="Manee M."/>
        </authorList>
    </citation>
    <scope>NUCLEOTIDE SEQUENCE</scope>
    <source>
        <strain evidence="2">AA-2017</strain>
        <tissue evidence="2">Whole larva</tissue>
    </source>
</reference>
<feature type="region of interest" description="Disordered" evidence="1">
    <location>
        <begin position="1"/>
        <end position="55"/>
    </location>
</feature>
<dbReference type="EMBL" id="JAACXV010017210">
    <property type="protein sequence ID" value="KAF7264404.1"/>
    <property type="molecule type" value="Genomic_DNA"/>
</dbReference>
<keyword evidence="3" id="KW-1185">Reference proteome</keyword>
<evidence type="ECO:0000313" key="2">
    <source>
        <dbReference type="EMBL" id="KAF7264404.1"/>
    </source>
</evidence>
<sequence>MVKVTVEAGQVREKTTPGPASTLPSSPPMTHAKNYRDPRELRGEGRQAVPRLTERSSSGALVIGWGAGRRDTLAAADRSSSDPRKEKEKRTRGERLVYRRSDGAHQPTILVQEINTGIENKLLNTSLGAAIKQSSALSAKNSCATSFSKYYQLM</sequence>
<feature type="compositionally biased region" description="Basic and acidic residues" evidence="1">
    <location>
        <begin position="79"/>
        <end position="93"/>
    </location>
</feature>
<comment type="caution">
    <text evidence="2">The sequence shown here is derived from an EMBL/GenBank/DDBJ whole genome shotgun (WGS) entry which is preliminary data.</text>
</comment>